<feature type="non-terminal residue" evidence="12">
    <location>
        <position position="325"/>
    </location>
</feature>
<dbReference type="GO" id="GO:0006007">
    <property type="term" value="P:glucose catabolic process"/>
    <property type="evidence" value="ECO:0007669"/>
    <property type="project" value="InterPro"/>
</dbReference>
<evidence type="ECO:0000256" key="2">
    <source>
        <dbReference type="ARBA" id="ARBA00001936"/>
    </source>
</evidence>
<dbReference type="PANTHER" id="PTHR31637">
    <property type="entry name" value="2,3-BISPHOSPHOGLYCERATE-INDEPENDENT PHOSPHOGLYCERATE MUTASE"/>
    <property type="match status" value="1"/>
</dbReference>
<dbReference type="EMBL" id="PFFO01000032">
    <property type="protein sequence ID" value="PIW08478.1"/>
    <property type="molecule type" value="Genomic_DNA"/>
</dbReference>
<evidence type="ECO:0000256" key="9">
    <source>
        <dbReference type="ARBA" id="ARBA00023235"/>
    </source>
</evidence>
<keyword evidence="9" id="KW-0413">Isomerase</keyword>
<dbReference type="UniPathway" id="UPA00109">
    <property type="reaction ID" value="UER00186"/>
</dbReference>
<reference evidence="13" key="1">
    <citation type="submission" date="2017-09" db="EMBL/GenBank/DDBJ databases">
        <title>Depth-based differentiation of microbial function through sediment-hosted aquifers and enrichment of novel symbionts in the deep terrestrial subsurface.</title>
        <authorList>
            <person name="Probst A.J."/>
            <person name="Ladd B."/>
            <person name="Jarett J.K."/>
            <person name="Geller-Mcgrath D.E."/>
            <person name="Sieber C.M.K."/>
            <person name="Emerson J.B."/>
            <person name="Anantharaman K."/>
            <person name="Thomas B.C."/>
            <person name="Malmstrom R."/>
            <person name="Stieglmeier M."/>
            <person name="Klingl A."/>
            <person name="Woyke T."/>
            <person name="Ryan C.M."/>
            <person name="Banfield J.F."/>
        </authorList>
    </citation>
    <scope>NUCLEOTIDE SEQUENCE [LARGE SCALE GENOMIC DNA]</scope>
</reference>
<accession>A0A2M7FR84</accession>
<feature type="domain" description="BPG-independent PGAM N-terminal" evidence="11">
    <location>
        <begin position="82"/>
        <end position="322"/>
    </location>
</feature>
<evidence type="ECO:0000256" key="1">
    <source>
        <dbReference type="ARBA" id="ARBA00000370"/>
    </source>
</evidence>
<dbReference type="GO" id="GO:0006096">
    <property type="term" value="P:glycolytic process"/>
    <property type="evidence" value="ECO:0007669"/>
    <property type="project" value="UniProtKB-UniRule"/>
</dbReference>
<protein>
    <recommendedName>
        <fullName evidence="10">2,3-bisphosphoglycerate-independent phosphoglycerate mutase</fullName>
        <ecNumber evidence="10">5.4.2.12</ecNumber>
    </recommendedName>
</protein>
<dbReference type="SUPFAM" id="SSF53649">
    <property type="entry name" value="Alkaline phosphatase-like"/>
    <property type="match status" value="1"/>
</dbReference>
<evidence type="ECO:0000256" key="3">
    <source>
        <dbReference type="ARBA" id="ARBA00002315"/>
    </source>
</evidence>
<dbReference type="InterPro" id="IPR005995">
    <property type="entry name" value="Pgm_bpd_ind"/>
</dbReference>
<sequence length="325" mass="36196">MQKSRVVLIILDGWGIGPDYPGNAIRLAKTPIINMLSSTYPHTELGASGDSVGLPKGEGGNTETGHLNIGAGRIVYQDLPRINMAISSGSFFENKAFLKAIEHVRKNKSTLHLLGLIGQGGVHTSNEHLYALMQFCKDQKLSQVYLHLITDGRDSSPTSSPTYLKQVAQKIKDIGIGTIATVVGRYFAMDRDKRFERVQVAYDALVSGVGEESSNYLATIATRHSQGQNDEFIKPIIMQGTPRIVDNDAVIFFNYRIDRPRELTRALTLSDNDFAKHGESFDPYLVRYHHTHLTEPTQPAHIFPRPTLPNNLCFVTMTEYEKNLP</sequence>
<evidence type="ECO:0000313" key="12">
    <source>
        <dbReference type="EMBL" id="PIW08478.1"/>
    </source>
</evidence>
<dbReference type="GO" id="GO:0005829">
    <property type="term" value="C:cytosol"/>
    <property type="evidence" value="ECO:0007669"/>
    <property type="project" value="TreeGrafter"/>
</dbReference>
<evidence type="ECO:0000256" key="8">
    <source>
        <dbReference type="ARBA" id="ARBA00023211"/>
    </source>
</evidence>
<evidence type="ECO:0000256" key="7">
    <source>
        <dbReference type="ARBA" id="ARBA00023152"/>
    </source>
</evidence>
<evidence type="ECO:0000313" key="13">
    <source>
        <dbReference type="Proteomes" id="UP000230556"/>
    </source>
</evidence>
<dbReference type="SUPFAM" id="SSF64158">
    <property type="entry name" value="2,3-Bisphosphoglycerate-independent phosphoglycerate mutase, substrate-binding domain"/>
    <property type="match status" value="1"/>
</dbReference>
<evidence type="ECO:0000256" key="6">
    <source>
        <dbReference type="ARBA" id="ARBA00022723"/>
    </source>
</evidence>
<keyword evidence="7" id="KW-0324">Glycolysis</keyword>
<proteinExistence type="inferred from homology"/>
<dbReference type="InterPro" id="IPR011258">
    <property type="entry name" value="BPG-indep_PGM_N"/>
</dbReference>
<comment type="pathway">
    <text evidence="4">Carbohydrate degradation; glycolysis; pyruvate from D-glyceraldehyde 3-phosphate: step 3/5.</text>
</comment>
<dbReference type="Gene3D" id="3.40.1450.10">
    <property type="entry name" value="BPG-independent phosphoglycerate mutase, domain B"/>
    <property type="match status" value="1"/>
</dbReference>
<evidence type="ECO:0000256" key="4">
    <source>
        <dbReference type="ARBA" id="ARBA00004798"/>
    </source>
</evidence>
<dbReference type="Proteomes" id="UP000230556">
    <property type="component" value="Unassembled WGS sequence"/>
</dbReference>
<evidence type="ECO:0000256" key="5">
    <source>
        <dbReference type="ARBA" id="ARBA00008819"/>
    </source>
</evidence>
<evidence type="ECO:0000259" key="11">
    <source>
        <dbReference type="Pfam" id="PF06415"/>
    </source>
</evidence>
<dbReference type="GO" id="GO:0004619">
    <property type="term" value="F:phosphoglycerate mutase activity"/>
    <property type="evidence" value="ECO:0007669"/>
    <property type="project" value="UniProtKB-UniRule"/>
</dbReference>
<name>A0A2M7FR84_9BACT</name>
<comment type="cofactor">
    <cofactor evidence="2">
        <name>Mn(2+)</name>
        <dbReference type="ChEBI" id="CHEBI:29035"/>
    </cofactor>
</comment>
<comment type="similarity">
    <text evidence="5">Belongs to the BPG-independent phosphoglycerate mutase family.</text>
</comment>
<dbReference type="PANTHER" id="PTHR31637:SF0">
    <property type="entry name" value="2,3-BISPHOSPHOGLYCERATE-INDEPENDENT PHOSPHOGLYCERATE MUTASE"/>
    <property type="match status" value="1"/>
</dbReference>
<dbReference type="Pfam" id="PF06415">
    <property type="entry name" value="iPGM_N"/>
    <property type="match status" value="1"/>
</dbReference>
<comment type="function">
    <text evidence="3">Catalyzes the interconversion of 2-phosphoglycerate and 3-phosphoglycerate.</text>
</comment>
<dbReference type="FunFam" id="3.40.1450.10:FF:000002">
    <property type="entry name" value="2,3-bisphosphoglycerate-independent phosphoglycerate mutase"/>
    <property type="match status" value="1"/>
</dbReference>
<comment type="caution">
    <text evidence="12">The sequence shown here is derived from an EMBL/GenBank/DDBJ whole genome shotgun (WGS) entry which is preliminary data.</text>
</comment>
<dbReference type="NCBIfam" id="TIGR01307">
    <property type="entry name" value="pgm_bpd_ind"/>
    <property type="match status" value="1"/>
</dbReference>
<dbReference type="InterPro" id="IPR017850">
    <property type="entry name" value="Alkaline_phosphatase_core_sf"/>
</dbReference>
<dbReference type="AlphaFoldDB" id="A0A2M7FR84"/>
<dbReference type="GO" id="GO:0030145">
    <property type="term" value="F:manganese ion binding"/>
    <property type="evidence" value="ECO:0007669"/>
    <property type="project" value="InterPro"/>
</dbReference>
<gene>
    <name evidence="12" type="primary">gpmI</name>
    <name evidence="12" type="ORF">COW38_00680</name>
</gene>
<comment type="catalytic activity">
    <reaction evidence="1">
        <text>(2R)-2-phosphoglycerate = (2R)-3-phosphoglycerate</text>
        <dbReference type="Rhea" id="RHEA:15901"/>
        <dbReference type="ChEBI" id="CHEBI:58272"/>
        <dbReference type="ChEBI" id="CHEBI:58289"/>
        <dbReference type="EC" id="5.4.2.12"/>
    </reaction>
</comment>
<dbReference type="EC" id="5.4.2.12" evidence="10"/>
<organism evidence="12 13">
    <name type="scientific">Candidatus Collierbacteria bacterium CG17_big_fil_post_rev_8_21_14_2_50_45_7</name>
    <dbReference type="NCBI Taxonomy" id="1974536"/>
    <lineage>
        <taxon>Bacteria</taxon>
        <taxon>Candidatus Collieribacteriota</taxon>
    </lineage>
</organism>
<evidence type="ECO:0000256" key="10">
    <source>
        <dbReference type="NCBIfam" id="TIGR01307"/>
    </source>
</evidence>
<dbReference type="InterPro" id="IPR036646">
    <property type="entry name" value="PGAM_B_sf"/>
</dbReference>
<keyword evidence="6" id="KW-0479">Metal-binding</keyword>
<keyword evidence="8" id="KW-0464">Manganese</keyword>